<accession>A0AAI8MPB6</accession>
<sequence length="326" mass="37965">MLKELKTIEIISNYLRQCGVLKEIESIIDIYNFFEYLQENKHTFNTLYIYSYLYHFISSNEVAKRKTSARIFEDLLAILFNAQVADTKQRKNLSYEVSDYFINVKDKIASNRREKADVIFANGYSFSVKTLIATNKEINMGSFEKKVLFDSLKVDNYLSERTSSDGAGVGSKPQFLKLLTLIETLSSYESFREKFNKMAEFIYADDLLLAIKDDTKMQLYFLSGKELVRLFYNLSENKNKFLSIVNRYEGNSLRIDRDILLQQCSMSLSLDFSYLSSSVMELVSEFDYLLHESYVKYFNGDRDSRNKALHGLESLFSSFEAQYKGI</sequence>
<dbReference type="Proteomes" id="UP000005755">
    <property type="component" value="Unassembled WGS sequence"/>
</dbReference>
<evidence type="ECO:0000313" key="2">
    <source>
        <dbReference type="EMBL" id="EFR45934.1"/>
    </source>
</evidence>
<dbReference type="RefSeq" id="WP_002955764.1">
    <property type="nucleotide sequence ID" value="NC_020555.1"/>
</dbReference>
<dbReference type="KEGG" id="hcb:HCBAA847_2077"/>
<dbReference type="AlphaFoldDB" id="A0AAI8MPB6"/>
<reference evidence="1 4" key="2">
    <citation type="journal article" date="2012" name="J. Bacteriol.">
        <title>Complete Genome Sequence of Helicobacter cinaedi Type Strain ATCC BAA-847.</title>
        <authorList>
            <person name="Miyoshi-Akiyama T."/>
            <person name="Takeshita N."/>
            <person name="Ohmagari N."/>
            <person name="Kirikae T."/>
        </authorList>
    </citation>
    <scope>NUCLEOTIDE SEQUENCE [LARGE SCALE GENOMIC DNA]</scope>
    <source>
        <strain evidence="1 4">ATCC BAA-847</strain>
    </source>
</reference>
<evidence type="ECO:0000313" key="1">
    <source>
        <dbReference type="EMBL" id="BAM33294.1"/>
    </source>
</evidence>
<name>A0AAI8MPB6_9HELI</name>
<evidence type="ECO:0000313" key="3">
    <source>
        <dbReference type="Proteomes" id="UP000005755"/>
    </source>
</evidence>
<evidence type="ECO:0000313" key="4">
    <source>
        <dbReference type="Proteomes" id="UP000006036"/>
    </source>
</evidence>
<protein>
    <submittedName>
        <fullName evidence="1">Uncharacterized protein</fullName>
    </submittedName>
</protein>
<reference evidence="1" key="3">
    <citation type="submission" date="2012-07" db="EMBL/GenBank/DDBJ databases">
        <authorList>
            <person name="Akiyama T."/>
            <person name="Takeshita N."/>
            <person name="Ohmagari N."/>
            <person name="Kirikae T."/>
        </authorList>
    </citation>
    <scope>NUCLEOTIDE SEQUENCE</scope>
    <source>
        <strain evidence="1">ATCC BAA-847</strain>
    </source>
</reference>
<reference evidence="3" key="4">
    <citation type="journal article" date="2014" name="Genome Announc.">
        <title>Draft genome sequences of six enterohepatic helicobacter species isolated from humans and one from rhesus macaques.</title>
        <authorList>
            <person name="Shen Z."/>
            <person name="Sheh A."/>
            <person name="Young S.K."/>
            <person name="Abouelliel A."/>
            <person name="Ward D.V."/>
            <person name="Earl A.M."/>
            <person name="Fox J.G."/>
        </authorList>
    </citation>
    <scope>NUCLEOTIDE SEQUENCE [LARGE SCALE GENOMIC DNA]</scope>
    <source>
        <strain evidence="3">CCUG 18818</strain>
    </source>
</reference>
<reference evidence="2" key="1">
    <citation type="submission" date="2008-08" db="EMBL/GenBank/DDBJ databases">
        <title>Annotation of Helicobacter cinaedi strain CCUG 18818.</title>
        <authorList>
            <consortium name="The Broad Institute Genome Sequencing Platform"/>
            <person name="Fox J.G."/>
            <person name="Shen Z."/>
            <person name="Charoenlap N."/>
            <person name="Schauer D.B."/>
            <person name="Ward D."/>
            <person name="Mehta T."/>
            <person name="Young S."/>
            <person name="Jaffe D."/>
            <person name="Gnerre S."/>
            <person name="Berlin A."/>
            <person name="Heiman D."/>
            <person name="Hepburn T."/>
            <person name="Shea T."/>
            <person name="Sykes S."/>
            <person name="Alvarado L."/>
            <person name="Kodira C."/>
            <person name="Borodovsky M."/>
            <person name="Lander E."/>
            <person name="Galagan J."/>
            <person name="Nusbaum C."/>
            <person name="Birren B."/>
        </authorList>
    </citation>
    <scope>NUCLEOTIDE SEQUENCE</scope>
    <source>
        <strain evidence="2">CCUG 18818</strain>
    </source>
</reference>
<organism evidence="1 4">
    <name type="scientific">Helicobacter cinaedi CCUG 18818 = ATCC BAA-847</name>
    <dbReference type="NCBI Taxonomy" id="537971"/>
    <lineage>
        <taxon>Bacteria</taxon>
        <taxon>Pseudomonadati</taxon>
        <taxon>Campylobacterota</taxon>
        <taxon>Epsilonproteobacteria</taxon>
        <taxon>Campylobacterales</taxon>
        <taxon>Helicobacteraceae</taxon>
        <taxon>Helicobacter</taxon>
    </lineage>
</organism>
<dbReference type="REBASE" id="51217">
    <property type="entry name" value="HciORF2076P"/>
</dbReference>
<keyword evidence="3" id="KW-1185">Reference proteome</keyword>
<dbReference type="EMBL" id="DS990391">
    <property type="protein sequence ID" value="EFR45934.1"/>
    <property type="molecule type" value="Genomic_DNA"/>
</dbReference>
<gene>
    <name evidence="1" type="ORF">HCBAA847_2077</name>
    <name evidence="2" type="ORF">HCCG_00480</name>
</gene>
<dbReference type="EMBL" id="AP012492">
    <property type="protein sequence ID" value="BAM33294.1"/>
    <property type="molecule type" value="Genomic_DNA"/>
</dbReference>
<dbReference type="Proteomes" id="UP000006036">
    <property type="component" value="Chromosome 1"/>
</dbReference>
<proteinExistence type="predicted"/>